<evidence type="ECO:0008006" key="2">
    <source>
        <dbReference type="Google" id="ProtNLM"/>
    </source>
</evidence>
<dbReference type="InterPro" id="IPR032811">
    <property type="entry name" value="Put_conjugal_transfer"/>
</dbReference>
<proteinExistence type="predicted"/>
<sequence length="427" mass="44486">MIKRLLVTAVLASQTLSPAQASDFHGKTDGMSGAGSANSDFVTGIALSPTALANFKDDQSFNIQFNAGALVSDQDSMVDTSSDLSDRLSLIESRRFNVEDAQFISQSLRSLVDTQATIDGGASLYLSMPTPSISLGLFATTDVSVGIVSGVSSADIEFFDDVAAIGLIAQQPGITNAEVLAAAQQRLQDKGGGAGNPRILAAVAAVTGGQSVDAQILGIESTVYASGAAVSQVGLNLSSTLNEGSTLIGISLKGQRVDLIDYLVDVDNFDESDFSADDYRTQDNGTNIDLGLVHSVGRWSGAVSLIDLISADYTSAMGRTVSIDPLARLGLGYNNGWLQGALDIDANARANYATGEDSQFVRAGVQFDVWGWAQFRLGYKTDMKSQIDDTASIGLGFSPFGMINIDVAAIAGANDTVGGSVRLGLTF</sequence>
<protein>
    <recommendedName>
        <fullName evidence="2">Conjugal transfer protein TraF</fullName>
    </recommendedName>
</protein>
<accession>A0A0F9VNX3</accession>
<dbReference type="Pfam" id="PF13729">
    <property type="entry name" value="TraF_2"/>
    <property type="match status" value="1"/>
</dbReference>
<gene>
    <name evidence="1" type="ORF">LCGC14_0059590</name>
</gene>
<dbReference type="AlphaFoldDB" id="A0A0F9VNX3"/>
<dbReference type="EMBL" id="LAZR01000014">
    <property type="protein sequence ID" value="KKO06776.1"/>
    <property type="molecule type" value="Genomic_DNA"/>
</dbReference>
<evidence type="ECO:0000313" key="1">
    <source>
        <dbReference type="EMBL" id="KKO06776.1"/>
    </source>
</evidence>
<name>A0A0F9VNX3_9ZZZZ</name>
<comment type="caution">
    <text evidence="1">The sequence shown here is derived from an EMBL/GenBank/DDBJ whole genome shotgun (WGS) entry which is preliminary data.</text>
</comment>
<organism evidence="1">
    <name type="scientific">marine sediment metagenome</name>
    <dbReference type="NCBI Taxonomy" id="412755"/>
    <lineage>
        <taxon>unclassified sequences</taxon>
        <taxon>metagenomes</taxon>
        <taxon>ecological metagenomes</taxon>
    </lineage>
</organism>
<reference evidence="1" key="1">
    <citation type="journal article" date="2015" name="Nature">
        <title>Complex archaea that bridge the gap between prokaryotes and eukaryotes.</title>
        <authorList>
            <person name="Spang A."/>
            <person name="Saw J.H."/>
            <person name="Jorgensen S.L."/>
            <person name="Zaremba-Niedzwiedzka K."/>
            <person name="Martijn J."/>
            <person name="Lind A.E."/>
            <person name="van Eijk R."/>
            <person name="Schleper C."/>
            <person name="Guy L."/>
            <person name="Ettema T.J."/>
        </authorList>
    </citation>
    <scope>NUCLEOTIDE SEQUENCE</scope>
</reference>